<accession>A0ABU0JBH8</accession>
<comment type="caution">
    <text evidence="1">The sequence shown here is derived from an EMBL/GenBank/DDBJ whole genome shotgun (WGS) entry which is preliminary data.</text>
</comment>
<evidence type="ECO:0000313" key="2">
    <source>
        <dbReference type="Proteomes" id="UP001242480"/>
    </source>
</evidence>
<evidence type="ECO:0000313" key="1">
    <source>
        <dbReference type="EMBL" id="MDQ0471633.1"/>
    </source>
</evidence>
<organism evidence="1 2">
    <name type="scientific">Labrys wisconsinensis</name>
    <dbReference type="NCBI Taxonomy" id="425677"/>
    <lineage>
        <taxon>Bacteria</taxon>
        <taxon>Pseudomonadati</taxon>
        <taxon>Pseudomonadota</taxon>
        <taxon>Alphaproteobacteria</taxon>
        <taxon>Hyphomicrobiales</taxon>
        <taxon>Xanthobacteraceae</taxon>
        <taxon>Labrys</taxon>
    </lineage>
</organism>
<name>A0ABU0JBH8_9HYPH</name>
<dbReference type="EMBL" id="JAUSVX010000009">
    <property type="protein sequence ID" value="MDQ0471633.1"/>
    <property type="molecule type" value="Genomic_DNA"/>
</dbReference>
<keyword evidence="2" id="KW-1185">Reference proteome</keyword>
<proteinExistence type="predicted"/>
<sequence length="293" mass="30609">MPTLFAWATPAAVPGAPVDHTWVTSYDNRVHAYPTAGAVAAAKQDCWFCWGAFHASGRTPASPTGSLGQQKGSPSLARCLVTSNADCGTIPAARGTIFVYGVDGVCHQLANQVLYATGTGSAAALTVRMARGYVASAFLYGTYGLQPSAWTARTAHCGSRVGGASQYPYAAGGASLQGTDDSPPGAGQGGAAMTTADEFEAVARSVLRDEPDLLGRLLSLRGESQQFVAQRWPGRTSPGAAALNARNQQLLDEAAQLLGAEKFERIFGFPMGEVIHLVDPAMAPSPIRREHSR</sequence>
<gene>
    <name evidence="1" type="ORF">QO011_004658</name>
</gene>
<reference evidence="1 2" key="1">
    <citation type="submission" date="2023-07" db="EMBL/GenBank/DDBJ databases">
        <title>Genomic Encyclopedia of Type Strains, Phase IV (KMG-IV): sequencing the most valuable type-strain genomes for metagenomic binning, comparative biology and taxonomic classification.</title>
        <authorList>
            <person name="Goeker M."/>
        </authorList>
    </citation>
    <scope>NUCLEOTIDE SEQUENCE [LARGE SCALE GENOMIC DNA]</scope>
    <source>
        <strain evidence="1 2">DSM 19619</strain>
    </source>
</reference>
<protein>
    <submittedName>
        <fullName evidence="1">Uncharacterized protein</fullName>
    </submittedName>
</protein>
<dbReference type="Proteomes" id="UP001242480">
    <property type="component" value="Unassembled WGS sequence"/>
</dbReference>
<dbReference type="RefSeq" id="WP_307277132.1">
    <property type="nucleotide sequence ID" value="NZ_JAUSVX010000009.1"/>
</dbReference>